<accession>A0A6A5UC77</accession>
<feature type="compositionally biased region" description="Polar residues" evidence="1">
    <location>
        <begin position="14"/>
        <end position="24"/>
    </location>
</feature>
<evidence type="ECO:0000313" key="4">
    <source>
        <dbReference type="Proteomes" id="UP000800035"/>
    </source>
</evidence>
<proteinExistence type="predicted"/>
<organism evidence="3 4">
    <name type="scientific">Byssothecium circinans</name>
    <dbReference type="NCBI Taxonomy" id="147558"/>
    <lineage>
        <taxon>Eukaryota</taxon>
        <taxon>Fungi</taxon>
        <taxon>Dikarya</taxon>
        <taxon>Ascomycota</taxon>
        <taxon>Pezizomycotina</taxon>
        <taxon>Dothideomycetes</taxon>
        <taxon>Pleosporomycetidae</taxon>
        <taxon>Pleosporales</taxon>
        <taxon>Massarineae</taxon>
        <taxon>Massarinaceae</taxon>
        <taxon>Byssothecium</taxon>
    </lineage>
</organism>
<evidence type="ECO:0000313" key="3">
    <source>
        <dbReference type="EMBL" id="KAF1962348.1"/>
    </source>
</evidence>
<dbReference type="AlphaFoldDB" id="A0A6A5UC77"/>
<dbReference type="EMBL" id="ML976979">
    <property type="protein sequence ID" value="KAF1962348.1"/>
    <property type="molecule type" value="Genomic_DNA"/>
</dbReference>
<sequence>MEHRNRKQKRATEASLTAEQQRQQPAKRRTPSLRSRFRPEFWDNLSRVPLCRRALREFNRRAVQPAISKPPAQSVLQDDLVKQLKRFARHGGPNLRDIRGYPERVNMSLPYSYLGTGIGSTRRPRRTPGTTASAKVAAFRDVLIAGRIYPPKYEYPGDDKAPIFSNLDKVMRVVEQRRSSLSASQFGPEHFQNLIKANNGVESESEVMTDVFPIIRGKETMPRGQNYFFNYLKPLAPNISDPKPDYFNGSHPTQINTNILKKLGEYITPCNYKQSPALPNFFMEAKAPRGDAVEAALQITQDLAAGARGIYMMQSYGLKDPVYDGNAYAFGSIYHSGADTLQLYAMHPTKPAEPNGEPKYHTTKLRGFDLTNNLESCRQGIAAWRNLRDMAKEYRDEIIARANEVAVDEGEPEAAGSDAHPTSLTANQFTQNQFFVSDTIHEESETSMDELAPPAPPIKRTRRRQSSRKRRKVGQSVIEEEDEEV</sequence>
<protein>
    <recommendedName>
        <fullName evidence="2">DUF7924 domain-containing protein</fullName>
    </recommendedName>
</protein>
<feature type="compositionally biased region" description="Polar residues" evidence="1">
    <location>
        <begin position="420"/>
        <end position="436"/>
    </location>
</feature>
<feature type="domain" description="DUF7924" evidence="2">
    <location>
        <begin position="189"/>
        <end position="387"/>
    </location>
</feature>
<dbReference type="OrthoDB" id="5336565at2759"/>
<reference evidence="3" key="1">
    <citation type="journal article" date="2020" name="Stud. Mycol.">
        <title>101 Dothideomycetes genomes: a test case for predicting lifestyles and emergence of pathogens.</title>
        <authorList>
            <person name="Haridas S."/>
            <person name="Albert R."/>
            <person name="Binder M."/>
            <person name="Bloem J."/>
            <person name="Labutti K."/>
            <person name="Salamov A."/>
            <person name="Andreopoulos B."/>
            <person name="Baker S."/>
            <person name="Barry K."/>
            <person name="Bills G."/>
            <person name="Bluhm B."/>
            <person name="Cannon C."/>
            <person name="Castanera R."/>
            <person name="Culley D."/>
            <person name="Daum C."/>
            <person name="Ezra D."/>
            <person name="Gonzalez J."/>
            <person name="Henrissat B."/>
            <person name="Kuo A."/>
            <person name="Liang C."/>
            <person name="Lipzen A."/>
            <person name="Lutzoni F."/>
            <person name="Magnuson J."/>
            <person name="Mondo S."/>
            <person name="Nolan M."/>
            <person name="Ohm R."/>
            <person name="Pangilinan J."/>
            <person name="Park H.-J."/>
            <person name="Ramirez L."/>
            <person name="Alfaro M."/>
            <person name="Sun H."/>
            <person name="Tritt A."/>
            <person name="Yoshinaga Y."/>
            <person name="Zwiers L.-H."/>
            <person name="Turgeon B."/>
            <person name="Goodwin S."/>
            <person name="Spatafora J."/>
            <person name="Crous P."/>
            <person name="Grigoriev I."/>
        </authorList>
    </citation>
    <scope>NUCLEOTIDE SEQUENCE</scope>
    <source>
        <strain evidence="3">CBS 675.92</strain>
    </source>
</reference>
<keyword evidence="4" id="KW-1185">Reference proteome</keyword>
<name>A0A6A5UC77_9PLEO</name>
<dbReference type="Pfam" id="PF25545">
    <property type="entry name" value="DUF7924"/>
    <property type="match status" value="1"/>
</dbReference>
<gene>
    <name evidence="3" type="ORF">CC80DRAFT_462403</name>
</gene>
<evidence type="ECO:0000259" key="2">
    <source>
        <dbReference type="Pfam" id="PF25545"/>
    </source>
</evidence>
<feature type="region of interest" description="Disordered" evidence="1">
    <location>
        <begin position="406"/>
        <end position="485"/>
    </location>
</feature>
<dbReference type="InterPro" id="IPR057684">
    <property type="entry name" value="DUF7924"/>
</dbReference>
<feature type="compositionally biased region" description="Basic residues" evidence="1">
    <location>
        <begin position="459"/>
        <end position="473"/>
    </location>
</feature>
<dbReference type="Proteomes" id="UP000800035">
    <property type="component" value="Unassembled WGS sequence"/>
</dbReference>
<evidence type="ECO:0000256" key="1">
    <source>
        <dbReference type="SAM" id="MobiDB-lite"/>
    </source>
</evidence>
<feature type="region of interest" description="Disordered" evidence="1">
    <location>
        <begin position="1"/>
        <end position="35"/>
    </location>
</feature>